<dbReference type="Pfam" id="PF01717">
    <property type="entry name" value="Meth_synt_2"/>
    <property type="match status" value="1"/>
</dbReference>
<dbReference type="SUPFAM" id="SSF51726">
    <property type="entry name" value="UROD/MetE-like"/>
    <property type="match status" value="2"/>
</dbReference>
<reference evidence="18 19" key="1">
    <citation type="submission" date="2018-12" db="EMBL/GenBank/DDBJ databases">
        <authorList>
            <person name="Chong R.A."/>
        </authorList>
    </citation>
    <scope>NUCLEOTIDE SEQUENCE [LARGE SCALE GENOMIC DNA]</scope>
    <source>
        <strain evidence="18 19">Ahe</strain>
    </source>
</reference>
<feature type="binding site" evidence="11 12">
    <location>
        <position position="482"/>
    </location>
    <ligand>
        <name>L-methionine</name>
        <dbReference type="ChEBI" id="CHEBI:57844"/>
    </ligand>
</feature>
<organism evidence="18 19">
    <name type="scientific">Buchnera aphidicola</name>
    <name type="common">Aphis helianthi</name>
    <dbReference type="NCBI Taxonomy" id="2315802"/>
    <lineage>
        <taxon>Bacteria</taxon>
        <taxon>Pseudomonadati</taxon>
        <taxon>Pseudomonadota</taxon>
        <taxon>Gammaproteobacteria</taxon>
        <taxon>Enterobacterales</taxon>
        <taxon>Erwiniaceae</taxon>
        <taxon>Buchnera</taxon>
    </lineage>
</organism>
<comment type="cofactor">
    <cofactor evidence="11">
        <name>Zn(2+)</name>
        <dbReference type="ChEBI" id="CHEBI:29105"/>
    </cofactor>
    <text evidence="11">Binds 1 zinc ion per subunit.</text>
</comment>
<dbReference type="EC" id="2.1.1.14" evidence="11"/>
<dbReference type="CDD" id="cd03311">
    <property type="entry name" value="CIMS_C_terminal_like"/>
    <property type="match status" value="1"/>
</dbReference>
<feature type="domain" description="Cobalamin-independent methionine synthase MetE C-terminal/archaeal" evidence="16">
    <location>
        <begin position="424"/>
        <end position="746"/>
    </location>
</feature>
<dbReference type="InterPro" id="IPR006276">
    <property type="entry name" value="Cobalamin-indep_Met_synthase"/>
</dbReference>
<dbReference type="AlphaFoldDB" id="A0A4D6XIC4"/>
<feature type="binding site" evidence="11">
    <location>
        <begin position="17"/>
        <end position="20"/>
    </location>
    <ligand>
        <name>5-methyltetrahydropteroyltri-L-glutamate</name>
        <dbReference type="ChEBI" id="CHEBI:58207"/>
    </ligand>
</feature>
<feature type="binding site" evidence="11">
    <location>
        <position position="482"/>
    </location>
    <ligand>
        <name>L-homocysteine</name>
        <dbReference type="ChEBI" id="CHEBI:58199"/>
    </ligand>
</feature>
<dbReference type="PANTHER" id="PTHR30519">
    <property type="entry name" value="5-METHYLTETRAHYDROPTEROYLTRIGLUTAMATE--HOMOCYSTEINE METHYLTRANSFERASE"/>
    <property type="match status" value="1"/>
</dbReference>
<feature type="coiled-coil region" evidence="15">
    <location>
        <begin position="438"/>
        <end position="472"/>
    </location>
</feature>
<gene>
    <name evidence="11" type="primary">metE</name>
    <name evidence="18" type="ORF">D9V62_00155</name>
</gene>
<reference evidence="18 19" key="2">
    <citation type="submission" date="2019-05" db="EMBL/GenBank/DDBJ databases">
        <title>Genome evolution of the obligate endosymbiont Buchnera aphidicola.</title>
        <authorList>
            <person name="Moran N.A."/>
        </authorList>
    </citation>
    <scope>NUCLEOTIDE SEQUENCE [LARGE SCALE GENOMIC DNA]</scope>
    <source>
        <strain evidence="18 19">Ahe</strain>
    </source>
</reference>
<dbReference type="NCBIfam" id="TIGR01371">
    <property type="entry name" value="met_syn_B12ind"/>
    <property type="match status" value="1"/>
</dbReference>
<evidence type="ECO:0000256" key="9">
    <source>
        <dbReference type="ARBA" id="ARBA00022833"/>
    </source>
</evidence>
<comment type="catalytic activity">
    <reaction evidence="11">
        <text>5-methyltetrahydropteroyltri-L-glutamate + L-homocysteine = tetrahydropteroyltri-L-glutamate + L-methionine</text>
        <dbReference type="Rhea" id="RHEA:21196"/>
        <dbReference type="ChEBI" id="CHEBI:57844"/>
        <dbReference type="ChEBI" id="CHEBI:58140"/>
        <dbReference type="ChEBI" id="CHEBI:58199"/>
        <dbReference type="ChEBI" id="CHEBI:58207"/>
        <dbReference type="EC" id="2.1.1.14"/>
    </reaction>
</comment>
<feature type="binding site" evidence="11">
    <location>
        <position position="724"/>
    </location>
    <ligand>
        <name>Zn(2+)</name>
        <dbReference type="ChEBI" id="CHEBI:29105"/>
        <note>catalytic</note>
    </ligand>
</feature>
<dbReference type="Pfam" id="PF08267">
    <property type="entry name" value="Meth_synt_1"/>
    <property type="match status" value="1"/>
</dbReference>
<feature type="binding site" evidence="11">
    <location>
        <position position="603"/>
    </location>
    <ligand>
        <name>5-methyltetrahydropteroyltri-L-glutamate</name>
        <dbReference type="ChEBI" id="CHEBI:58207"/>
    </ligand>
</feature>
<feature type="binding site" evidence="12">
    <location>
        <position position="119"/>
    </location>
    <ligand>
        <name>5-methyltetrahydropteroyltri-L-glutamate</name>
        <dbReference type="ChEBI" id="CHEBI:58207"/>
    </ligand>
</feature>
<keyword evidence="6 11" id="KW-0808">Transferase</keyword>
<feature type="binding site" evidence="13">
    <location>
        <position position="724"/>
    </location>
    <ligand>
        <name>Zn(2+)</name>
        <dbReference type="ChEBI" id="CHEBI:29105"/>
        <label>1</label>
        <note>catalytic</note>
    </ligand>
</feature>
<evidence type="ECO:0000313" key="18">
    <source>
        <dbReference type="EMBL" id="QCI16876.1"/>
    </source>
</evidence>
<keyword evidence="9 11" id="KW-0862">Zinc</keyword>
<keyword evidence="4 11" id="KW-0489">Methyltransferase</keyword>
<keyword evidence="8 11" id="KW-0677">Repeat</keyword>
<keyword evidence="7 11" id="KW-0479">Metal-binding</keyword>
<dbReference type="UniPathway" id="UPA00051">
    <property type="reaction ID" value="UER00082"/>
</dbReference>
<feature type="active site" description="Proton donor" evidence="11 14">
    <location>
        <position position="692"/>
    </location>
</feature>
<feature type="binding site" evidence="11">
    <location>
        <position position="663"/>
    </location>
    <ligand>
        <name>Zn(2+)</name>
        <dbReference type="ChEBI" id="CHEBI:29105"/>
        <note>catalytic</note>
    </ligand>
</feature>
<dbReference type="EMBL" id="CP034894">
    <property type="protein sequence ID" value="QCI16876.1"/>
    <property type="molecule type" value="Genomic_DNA"/>
</dbReference>
<comment type="pathway">
    <text evidence="2 11">Amino-acid biosynthesis; L-methionine biosynthesis via de novo pathway; L-methionine from L-homocysteine (MetE route): step 1/1.</text>
</comment>
<dbReference type="Proteomes" id="UP000298759">
    <property type="component" value="Chromosome"/>
</dbReference>
<feature type="binding site" evidence="13">
    <location>
        <position position="641"/>
    </location>
    <ligand>
        <name>Zn(2+)</name>
        <dbReference type="ChEBI" id="CHEBI:29105"/>
        <label>1</label>
        <note>catalytic</note>
    </ligand>
</feature>
<feature type="binding site" evidence="11 12">
    <location>
        <position position="559"/>
    </location>
    <ligand>
        <name>5-methyltetrahydropteroyltri-L-glutamate</name>
        <dbReference type="ChEBI" id="CHEBI:58207"/>
    </ligand>
</feature>
<dbReference type="GO" id="GO:0003871">
    <property type="term" value="F:5-methyltetrahydropteroyltriglutamate-homocysteine S-methyltransferase activity"/>
    <property type="evidence" value="ECO:0007669"/>
    <property type="project" value="UniProtKB-UniRule"/>
</dbReference>
<dbReference type="HAMAP" id="MF_00172">
    <property type="entry name" value="Meth_synth"/>
    <property type="match status" value="1"/>
</dbReference>
<dbReference type="NCBIfam" id="NF003556">
    <property type="entry name" value="PRK05222.1"/>
    <property type="match status" value="1"/>
</dbReference>
<evidence type="ECO:0000256" key="6">
    <source>
        <dbReference type="ARBA" id="ARBA00022679"/>
    </source>
</evidence>
<evidence type="ECO:0000259" key="17">
    <source>
        <dbReference type="Pfam" id="PF08267"/>
    </source>
</evidence>
<feature type="binding site" evidence="13">
    <location>
        <position position="639"/>
    </location>
    <ligand>
        <name>Zn(2+)</name>
        <dbReference type="ChEBI" id="CHEBI:29105"/>
        <label>1</label>
        <note>catalytic</note>
    </ligand>
</feature>
<feature type="binding site" evidence="11 12">
    <location>
        <position position="597"/>
    </location>
    <ligand>
        <name>L-methionine</name>
        <dbReference type="ChEBI" id="CHEBI:57844"/>
    </ligand>
</feature>
<dbReference type="PIRSF" id="PIRSF000382">
    <property type="entry name" value="MeTrfase_B12_ind"/>
    <property type="match status" value="1"/>
</dbReference>
<feature type="binding site" evidence="11">
    <location>
        <position position="114"/>
    </location>
    <ligand>
        <name>5-methyltetrahydropteroyltri-L-glutamate</name>
        <dbReference type="ChEBI" id="CHEBI:58207"/>
    </ligand>
</feature>
<proteinExistence type="inferred from homology"/>
<dbReference type="InterPro" id="IPR038071">
    <property type="entry name" value="UROD/MetE-like_sf"/>
</dbReference>
<dbReference type="OrthoDB" id="244285at2"/>
<accession>A0A4D6XIC4</accession>
<evidence type="ECO:0000256" key="4">
    <source>
        <dbReference type="ARBA" id="ARBA00022603"/>
    </source>
</evidence>
<evidence type="ECO:0000256" key="3">
    <source>
        <dbReference type="ARBA" id="ARBA00009553"/>
    </source>
</evidence>
<feature type="binding site" evidence="12">
    <location>
        <position position="20"/>
    </location>
    <ligand>
        <name>5-methyltetrahydropteroyltri-L-glutamate</name>
        <dbReference type="ChEBI" id="CHEBI:58207"/>
    </ligand>
</feature>
<feature type="binding site" evidence="11 12">
    <location>
        <begin position="429"/>
        <end position="431"/>
    </location>
    <ligand>
        <name>L-methionine</name>
        <dbReference type="ChEBI" id="CHEBI:57844"/>
    </ligand>
</feature>
<name>A0A4D6XIC4_9GAMM</name>
<feature type="binding site" evidence="11 12">
    <location>
        <begin position="513"/>
        <end position="514"/>
    </location>
    <ligand>
        <name>5-methyltetrahydropteroyltri-L-glutamate</name>
        <dbReference type="ChEBI" id="CHEBI:58207"/>
    </ligand>
</feature>
<keyword evidence="15" id="KW-0175">Coiled coil</keyword>
<feature type="binding site" evidence="13">
    <location>
        <position position="663"/>
    </location>
    <ligand>
        <name>Zn(2+)</name>
        <dbReference type="ChEBI" id="CHEBI:29105"/>
        <label>1</label>
        <note>catalytic</note>
    </ligand>
</feature>
<evidence type="ECO:0000256" key="12">
    <source>
        <dbReference type="PIRSR" id="PIRSR000382-1"/>
    </source>
</evidence>
<dbReference type="RefSeq" id="WP_158339809.1">
    <property type="nucleotide sequence ID" value="NZ_CP034894.1"/>
</dbReference>
<evidence type="ECO:0000313" key="19">
    <source>
        <dbReference type="Proteomes" id="UP000298759"/>
    </source>
</evidence>
<keyword evidence="10 11" id="KW-0486">Methionine biosynthesis</keyword>
<feature type="binding site" evidence="11">
    <location>
        <position position="641"/>
    </location>
    <ligand>
        <name>Zn(2+)</name>
        <dbReference type="ChEBI" id="CHEBI:29105"/>
        <note>catalytic</note>
    </ligand>
</feature>
<dbReference type="FunFam" id="3.20.20.210:FF:000002">
    <property type="entry name" value="5-methyltetrahydropteroyltriglutamate--homocysteine methyltransferase"/>
    <property type="match status" value="1"/>
</dbReference>
<comment type="similarity">
    <text evidence="3 11">Belongs to the vitamin-B12 independent methionine synthase family.</text>
</comment>
<feature type="domain" description="Cobalamin-independent methionine synthase MetE N-terminal" evidence="17">
    <location>
        <begin position="5"/>
        <end position="310"/>
    </location>
</feature>
<protein>
    <recommendedName>
        <fullName evidence="11">5-methyltetrahydropteroyltriglutamate--homocysteine methyltransferase</fullName>
        <ecNumber evidence="11">2.1.1.14</ecNumber>
    </recommendedName>
    <alternativeName>
        <fullName evidence="11">Cobalamin-independent methionine synthase</fullName>
    </alternativeName>
    <alternativeName>
        <fullName evidence="11">Methionine synthase, vitamin-B12 independent isozyme</fullName>
    </alternativeName>
</protein>
<evidence type="ECO:0000256" key="5">
    <source>
        <dbReference type="ARBA" id="ARBA00022605"/>
    </source>
</evidence>
<dbReference type="GO" id="GO:0071265">
    <property type="term" value="P:L-methionine biosynthetic process"/>
    <property type="evidence" value="ECO:0007669"/>
    <property type="project" value="UniProtKB-ARBA"/>
</dbReference>
<evidence type="ECO:0000259" key="16">
    <source>
        <dbReference type="Pfam" id="PF01717"/>
    </source>
</evidence>
<evidence type="ECO:0000256" key="15">
    <source>
        <dbReference type="SAM" id="Coils"/>
    </source>
</evidence>
<comment type="cofactor">
    <cofactor evidence="13">
        <name>Zn(2+)</name>
        <dbReference type="ChEBI" id="CHEBI:29105"/>
    </cofactor>
    <text evidence="13">Binds 2 Zn(2+) ions per subunit.</text>
</comment>
<feature type="binding site" evidence="11 12">
    <location>
        <begin position="429"/>
        <end position="431"/>
    </location>
    <ligand>
        <name>L-homocysteine</name>
        <dbReference type="ChEBI" id="CHEBI:58199"/>
    </ligand>
</feature>
<feature type="binding site" evidence="11">
    <location>
        <position position="639"/>
    </location>
    <ligand>
        <name>Zn(2+)</name>
        <dbReference type="ChEBI" id="CHEBI:29105"/>
        <note>catalytic</note>
    </ligand>
</feature>
<evidence type="ECO:0000256" key="1">
    <source>
        <dbReference type="ARBA" id="ARBA00002777"/>
    </source>
</evidence>
<dbReference type="GO" id="GO:0008270">
    <property type="term" value="F:zinc ion binding"/>
    <property type="evidence" value="ECO:0007669"/>
    <property type="project" value="InterPro"/>
</dbReference>
<dbReference type="CDD" id="cd03312">
    <property type="entry name" value="CIMS_N_terminal_like"/>
    <property type="match status" value="1"/>
</dbReference>
<dbReference type="GO" id="GO:0032259">
    <property type="term" value="P:methylation"/>
    <property type="evidence" value="ECO:0007669"/>
    <property type="project" value="UniProtKB-KW"/>
</dbReference>
<comment type="function">
    <text evidence="1 11">Catalyzes the transfer of a methyl group from 5-methyltetrahydrofolate to homocysteine resulting in methionine formation.</text>
</comment>
<dbReference type="InterPro" id="IPR013215">
    <property type="entry name" value="Cbl-indep_Met_Synth_N"/>
</dbReference>
<dbReference type="InterPro" id="IPR002629">
    <property type="entry name" value="Met_Synth_C/arc"/>
</dbReference>
<keyword evidence="5 11" id="KW-0028">Amino-acid biosynthesis</keyword>
<evidence type="ECO:0000256" key="8">
    <source>
        <dbReference type="ARBA" id="ARBA00022737"/>
    </source>
</evidence>
<feature type="binding site" evidence="11 12">
    <location>
        <position position="597"/>
    </location>
    <ligand>
        <name>L-homocysteine</name>
        <dbReference type="ChEBI" id="CHEBI:58199"/>
    </ligand>
</feature>
<dbReference type="FunFam" id="3.20.20.210:FF:000003">
    <property type="entry name" value="5-methyltetrahydropteroyltriglutamate--homocysteine methyltransferase"/>
    <property type="match status" value="1"/>
</dbReference>
<evidence type="ECO:0000256" key="2">
    <source>
        <dbReference type="ARBA" id="ARBA00004681"/>
    </source>
</evidence>
<evidence type="ECO:0000256" key="14">
    <source>
        <dbReference type="PIRSR" id="PIRSR000382-3"/>
    </source>
</evidence>
<evidence type="ECO:0000256" key="7">
    <source>
        <dbReference type="ARBA" id="ARBA00022723"/>
    </source>
</evidence>
<evidence type="ECO:0000256" key="10">
    <source>
        <dbReference type="ARBA" id="ARBA00023167"/>
    </source>
</evidence>
<sequence length="756" mass="88367">MVISNHILGFPRIGINRELKRAQESYWSGDITQSDLFFIGKNLRKDNWKKQKNAGIQYISVGDFAWYDHVLNTTMMLGNIPERHHNFNSSIDLDCLFRIARGSYPDISASEMTKWFNTNYHYIVPEFNKNRTLKFSWNQLLEETDEALLLGYQVKPIILGPITYLWLGKVKGKYFDRLDLLDAILPIYKHVLNELSLKNISFVQIDEPALVLELPEKWKKAYSYAYEYLYGKTKILLTTYFDSINHNIEFIRHLPVYGIHIDLIFGKYNLFDFNNKIPQEWTLSLGVINGRNVWKSDLLKWFKVISKITKLRQNLLISSSCSLLHSPIDLDQEKNLDTETKKWFSFAVQKCSELTLLLKALQNNNTNLIEQWCDPIYKREFSNKVHNFDVQKRFYSILNTNFSRTNNYSIRSKEQKNKFNLPILPTTTIGSFPQTIEIRKLRRDYKENLINLEEYEKGIRKSIKEVIKIQEKLDIDVLVHGEAERNDMVEYFGEHLDGFVFTNNGWVQSYGSRCVKPPIIIGDISRPKSMTIKWIKYAQSLTKKPVKGMLTGPVTILFWSFPREDISLEVISKQIALALQDEVLDLERAGIEIIQIDEPALREGLPLKKSLWNEYLTWATDSFRLTCFNVKNTTQIHTHMCYCEFNDIMYSIALLDADVITIETARSDMELLESFKEFKYPNEVGPGVYDIHSSNIPNIKSIHILLKKAMQYIPLDRIWVNPDCGLKTRNWNETISALQIMVEATKIMRNKIKKNI</sequence>
<evidence type="ECO:0000256" key="13">
    <source>
        <dbReference type="PIRSR" id="PIRSR000382-2"/>
    </source>
</evidence>
<evidence type="ECO:0000256" key="11">
    <source>
        <dbReference type="HAMAP-Rule" id="MF_00172"/>
    </source>
</evidence>
<dbReference type="Gene3D" id="3.20.20.210">
    <property type="match status" value="2"/>
</dbReference>